<feature type="active site" description="Nucleophile" evidence="4">
    <location>
        <position position="389"/>
    </location>
</feature>
<organism evidence="6 7">
    <name type="scientific">Fusibacter ferrireducens</name>
    <dbReference type="NCBI Taxonomy" id="2785058"/>
    <lineage>
        <taxon>Bacteria</taxon>
        <taxon>Bacillati</taxon>
        <taxon>Bacillota</taxon>
        <taxon>Clostridia</taxon>
        <taxon>Eubacteriales</taxon>
        <taxon>Eubacteriales Family XII. Incertae Sedis</taxon>
        <taxon>Fusibacter</taxon>
    </lineage>
</organism>
<protein>
    <submittedName>
        <fullName evidence="6">23S rRNA (Uracil(1939)-C(5))-methyltransferase RlmD</fullName>
        <ecNumber evidence="6">2.1.1.190</ecNumber>
    </submittedName>
</protein>
<dbReference type="Gene3D" id="2.40.50.140">
    <property type="entry name" value="Nucleic acid-binding proteins"/>
    <property type="match status" value="1"/>
</dbReference>
<keyword evidence="7" id="KW-1185">Reference proteome</keyword>
<feature type="binding site" evidence="4">
    <location>
        <position position="362"/>
    </location>
    <ligand>
        <name>S-adenosyl-L-methionine</name>
        <dbReference type="ChEBI" id="CHEBI:59789"/>
    </ligand>
</feature>
<feature type="binding site" evidence="4">
    <location>
        <position position="314"/>
    </location>
    <ligand>
        <name>S-adenosyl-L-methionine</name>
        <dbReference type="ChEBI" id="CHEBI:59789"/>
    </ligand>
</feature>
<dbReference type="CDD" id="cd02440">
    <property type="entry name" value="AdoMet_MTases"/>
    <property type="match status" value="1"/>
</dbReference>
<dbReference type="EC" id="2.1.1.190" evidence="6"/>
<dbReference type="Gene3D" id="2.40.50.1070">
    <property type="match status" value="1"/>
</dbReference>
<dbReference type="PROSITE" id="PS51687">
    <property type="entry name" value="SAM_MT_RNA_M5U"/>
    <property type="match status" value="1"/>
</dbReference>
<proteinExistence type="inferred from homology"/>
<dbReference type="PANTHER" id="PTHR11061:SF30">
    <property type="entry name" value="TRNA (URACIL(54)-C(5))-METHYLTRANSFERASE"/>
    <property type="match status" value="1"/>
</dbReference>
<keyword evidence="1 4" id="KW-0489">Methyltransferase</keyword>
<dbReference type="InterPro" id="IPR030390">
    <property type="entry name" value="MeTrfase_TrmA_AS"/>
</dbReference>
<evidence type="ECO:0000313" key="6">
    <source>
        <dbReference type="EMBL" id="MBF4692326.1"/>
    </source>
</evidence>
<evidence type="ECO:0000256" key="3">
    <source>
        <dbReference type="ARBA" id="ARBA00022691"/>
    </source>
</evidence>
<dbReference type="SUPFAM" id="SSF53335">
    <property type="entry name" value="S-adenosyl-L-methionine-dependent methyltransferases"/>
    <property type="match status" value="1"/>
</dbReference>
<evidence type="ECO:0000256" key="1">
    <source>
        <dbReference type="ARBA" id="ARBA00022603"/>
    </source>
</evidence>
<name>A0ABR9ZQR8_9FIRM</name>
<comment type="similarity">
    <text evidence="4">Belongs to the class I-like SAM-binding methyltransferase superfamily. RNA M5U methyltransferase family.</text>
</comment>
<dbReference type="InterPro" id="IPR010280">
    <property type="entry name" value="U5_MeTrfase_fam"/>
</dbReference>
<evidence type="ECO:0000256" key="5">
    <source>
        <dbReference type="PROSITE-ProRule" id="PRU10015"/>
    </source>
</evidence>
<dbReference type="PANTHER" id="PTHR11061">
    <property type="entry name" value="RNA M5U METHYLTRANSFERASE"/>
    <property type="match status" value="1"/>
</dbReference>
<evidence type="ECO:0000313" key="7">
    <source>
        <dbReference type="Proteomes" id="UP000614200"/>
    </source>
</evidence>
<evidence type="ECO:0000256" key="2">
    <source>
        <dbReference type="ARBA" id="ARBA00022679"/>
    </source>
</evidence>
<dbReference type="NCBIfam" id="TIGR00479">
    <property type="entry name" value="rumA"/>
    <property type="match status" value="1"/>
</dbReference>
<sequence length="434" mass="48608">MTQDGKGIVTIEGEKYFLSNVIEGEEVLVEMITRGRKRFVNLLEVKEANAFRVESPCEISANCGGCQLQHLSYAGQLHFKQSKVNALLSEYGEVSPIIGMENPTHYRNKVHSTFSLGFKSKIISGIFEEESHNVVSVKDCLIQDERANAIIETIRKLMPSFKMMPYDEDAEKGFLRHVLIRTGHVSGEVMVVLVVVSPMFPEKNHFVKALTEAHPEIKTIVQNVNPKKTSMVLGDKEVVLFGKGFIEDTLCDTVFRISSKSFYQVNPIQTEILYNKAIEMADLRDKEVVLDAYSGIGTISLIASRKANHVVGIELNNDAVRDAISNAKRNNIKNARFYNGDAGDFMRDVAKEGEHLDVVFMDPPRSGSDERFLNALVTLSPKKVVYISCNPLSLARDLKVLVAGGYKVEEIQPVDMFPGTWHVETVVKLQRRNP</sequence>
<dbReference type="Proteomes" id="UP000614200">
    <property type="component" value="Unassembled WGS sequence"/>
</dbReference>
<gene>
    <name evidence="6" type="primary">rlmD</name>
    <name evidence="6" type="ORF">ISU02_04325</name>
</gene>
<feature type="active site" evidence="5">
    <location>
        <position position="389"/>
    </location>
</feature>
<dbReference type="Gene3D" id="3.40.50.150">
    <property type="entry name" value="Vaccinia Virus protein VP39"/>
    <property type="match status" value="1"/>
</dbReference>
<dbReference type="InterPro" id="IPR029063">
    <property type="entry name" value="SAM-dependent_MTases_sf"/>
</dbReference>
<dbReference type="PROSITE" id="PS01230">
    <property type="entry name" value="TRMA_1"/>
    <property type="match status" value="1"/>
</dbReference>
<reference evidence="6 7" key="1">
    <citation type="submission" date="2020-11" db="EMBL/GenBank/DDBJ databases">
        <title>Fusibacter basophilias sp. nov.</title>
        <authorList>
            <person name="Qiu D."/>
        </authorList>
    </citation>
    <scope>NUCLEOTIDE SEQUENCE [LARGE SCALE GENOMIC DNA]</scope>
    <source>
        <strain evidence="6 7">Q10-2</strain>
    </source>
</reference>
<keyword evidence="2 4" id="KW-0808">Transferase</keyword>
<comment type="caution">
    <text evidence="6">The sequence shown here is derived from an EMBL/GenBank/DDBJ whole genome shotgun (WGS) entry which is preliminary data.</text>
</comment>
<feature type="binding site" evidence="4">
    <location>
        <position position="264"/>
    </location>
    <ligand>
        <name>S-adenosyl-L-methionine</name>
        <dbReference type="ChEBI" id="CHEBI:59789"/>
    </ligand>
</feature>
<dbReference type="GO" id="GO:0032259">
    <property type="term" value="P:methylation"/>
    <property type="evidence" value="ECO:0007669"/>
    <property type="project" value="UniProtKB-KW"/>
</dbReference>
<keyword evidence="3 4" id="KW-0949">S-adenosyl-L-methionine</keyword>
<evidence type="ECO:0000256" key="4">
    <source>
        <dbReference type="PROSITE-ProRule" id="PRU01024"/>
    </source>
</evidence>
<feature type="binding site" evidence="4">
    <location>
        <position position="293"/>
    </location>
    <ligand>
        <name>S-adenosyl-L-methionine</name>
        <dbReference type="ChEBI" id="CHEBI:59789"/>
    </ligand>
</feature>
<dbReference type="GO" id="GO:0008168">
    <property type="term" value="F:methyltransferase activity"/>
    <property type="evidence" value="ECO:0007669"/>
    <property type="project" value="UniProtKB-KW"/>
</dbReference>
<dbReference type="InterPro" id="IPR012340">
    <property type="entry name" value="NA-bd_OB-fold"/>
</dbReference>
<dbReference type="EMBL" id="JADKNH010000002">
    <property type="protein sequence ID" value="MBF4692326.1"/>
    <property type="molecule type" value="Genomic_DNA"/>
</dbReference>
<accession>A0ABR9ZQR8</accession>
<dbReference type="Pfam" id="PF05958">
    <property type="entry name" value="tRNA_U5-meth_tr"/>
    <property type="match status" value="1"/>
</dbReference>